<evidence type="ECO:0000313" key="3">
    <source>
        <dbReference type="Proteomes" id="UP000283785"/>
    </source>
</evidence>
<comment type="caution">
    <text evidence="2">The sequence shown here is derived from an EMBL/GenBank/DDBJ whole genome shotgun (WGS) entry which is preliminary data.</text>
</comment>
<feature type="region of interest" description="Disordered" evidence="1">
    <location>
        <begin position="1"/>
        <end position="30"/>
    </location>
</feature>
<accession>A0AA92U0E2</accession>
<evidence type="ECO:0000256" key="1">
    <source>
        <dbReference type="SAM" id="MobiDB-lite"/>
    </source>
</evidence>
<proteinExistence type="predicted"/>
<organism evidence="2 3">
    <name type="scientific">Segatella copri</name>
    <dbReference type="NCBI Taxonomy" id="165179"/>
    <lineage>
        <taxon>Bacteria</taxon>
        <taxon>Pseudomonadati</taxon>
        <taxon>Bacteroidota</taxon>
        <taxon>Bacteroidia</taxon>
        <taxon>Bacteroidales</taxon>
        <taxon>Prevotellaceae</taxon>
        <taxon>Segatella</taxon>
    </lineage>
</organism>
<sequence>MGKVYRAQKDPNKAKKQAVEDENKVLPSSPLSDAAMERLAQIMNDSPTIVKLQGTEWEIRALKPGTQWMIAEEACKIVKGENLSMGDVIKEFAINIPSVARVITLSLLNDKKRIDSEEYQQVYDQLLWGDYDIKDWATLLVEILNLLDVDFFFASTNVIQTVRSQALMRKKQAAELSRHEQNTDK</sequence>
<dbReference type="AlphaFoldDB" id="A0AA92U0E2"/>
<dbReference type="RefSeq" id="WP_118063022.1">
    <property type="nucleotide sequence ID" value="NZ_QSAG01000001.1"/>
</dbReference>
<name>A0AA92U0E2_9BACT</name>
<dbReference type="EMBL" id="QSAG01000001">
    <property type="protein sequence ID" value="RGW45041.1"/>
    <property type="molecule type" value="Genomic_DNA"/>
</dbReference>
<reference evidence="2 3" key="1">
    <citation type="submission" date="2018-08" db="EMBL/GenBank/DDBJ databases">
        <title>A genome reference for cultivated species of the human gut microbiota.</title>
        <authorList>
            <person name="Zou Y."/>
            <person name="Xue W."/>
            <person name="Luo G."/>
        </authorList>
    </citation>
    <scope>NUCLEOTIDE SEQUENCE [LARGE SCALE GENOMIC DNA]</scope>
    <source>
        <strain evidence="2 3">AF12-50</strain>
    </source>
</reference>
<dbReference type="Proteomes" id="UP000283785">
    <property type="component" value="Unassembled WGS sequence"/>
</dbReference>
<evidence type="ECO:0000313" key="2">
    <source>
        <dbReference type="EMBL" id="RGW45041.1"/>
    </source>
</evidence>
<gene>
    <name evidence="2" type="ORF">DWV76_00550</name>
</gene>
<feature type="compositionally biased region" description="Basic and acidic residues" evidence="1">
    <location>
        <begin position="7"/>
        <end position="24"/>
    </location>
</feature>
<protein>
    <submittedName>
        <fullName evidence="2">Uncharacterized protein</fullName>
    </submittedName>
</protein>